<accession>A0ABQ5KW37</accession>
<dbReference type="PANTHER" id="PTHR24346:SF110">
    <property type="entry name" value="NON-SPECIFIC SERINE_THREONINE PROTEIN KINASE"/>
    <property type="match status" value="1"/>
</dbReference>
<keyword evidence="6" id="KW-0808">Transferase</keyword>
<feature type="region of interest" description="Disordered" evidence="4">
    <location>
        <begin position="498"/>
        <end position="517"/>
    </location>
</feature>
<organism evidence="6 7">
    <name type="scientific">Aduncisulcus paluster</name>
    <dbReference type="NCBI Taxonomy" id="2918883"/>
    <lineage>
        <taxon>Eukaryota</taxon>
        <taxon>Metamonada</taxon>
        <taxon>Carpediemonas-like organisms</taxon>
        <taxon>Aduncisulcus</taxon>
    </lineage>
</organism>
<dbReference type="PROSITE" id="PS00107">
    <property type="entry name" value="PROTEIN_KINASE_ATP"/>
    <property type="match status" value="1"/>
</dbReference>
<name>A0ABQ5KW37_9EUKA</name>
<dbReference type="InterPro" id="IPR000719">
    <property type="entry name" value="Prot_kinase_dom"/>
</dbReference>
<evidence type="ECO:0000256" key="2">
    <source>
        <dbReference type="ARBA" id="ARBA00022840"/>
    </source>
</evidence>
<dbReference type="CDD" id="cd14003">
    <property type="entry name" value="STKc_AMPK-like"/>
    <property type="match status" value="1"/>
</dbReference>
<feature type="compositionally biased region" description="Polar residues" evidence="4">
    <location>
        <begin position="477"/>
        <end position="487"/>
    </location>
</feature>
<feature type="binding site" evidence="3">
    <location>
        <position position="62"/>
    </location>
    <ligand>
        <name>ATP</name>
        <dbReference type="ChEBI" id="CHEBI:30616"/>
    </ligand>
</feature>
<dbReference type="Pfam" id="PF00069">
    <property type="entry name" value="Pkinase"/>
    <property type="match status" value="1"/>
</dbReference>
<keyword evidence="1 3" id="KW-0547">Nucleotide-binding</keyword>
<evidence type="ECO:0000256" key="1">
    <source>
        <dbReference type="ARBA" id="ARBA00022741"/>
    </source>
</evidence>
<comment type="caution">
    <text evidence="6">The sequence shown here is derived from an EMBL/GenBank/DDBJ whole genome shotgun (WGS) entry which is preliminary data.</text>
</comment>
<protein>
    <submittedName>
        <fullName evidence="6">Serine/threonine protein kinase OSK1</fullName>
    </submittedName>
</protein>
<dbReference type="PROSITE" id="PS50011">
    <property type="entry name" value="PROTEIN_KINASE_DOM"/>
    <property type="match status" value="1"/>
</dbReference>
<dbReference type="Proteomes" id="UP001057375">
    <property type="component" value="Unassembled WGS sequence"/>
</dbReference>
<feature type="region of interest" description="Disordered" evidence="4">
    <location>
        <begin position="427"/>
        <end position="487"/>
    </location>
</feature>
<reference evidence="6" key="1">
    <citation type="submission" date="2022-03" db="EMBL/GenBank/DDBJ databases">
        <title>Draft genome sequence of Aduncisulcus paluster, a free-living microaerophilic Fornicata.</title>
        <authorList>
            <person name="Yuyama I."/>
            <person name="Kume K."/>
            <person name="Tamura T."/>
            <person name="Inagaki Y."/>
            <person name="Hashimoto T."/>
        </authorList>
    </citation>
    <scope>NUCLEOTIDE SEQUENCE</scope>
    <source>
        <strain evidence="6">NY0171</strain>
    </source>
</reference>
<dbReference type="Gene3D" id="1.10.510.10">
    <property type="entry name" value="Transferase(Phosphotransferase) domain 1"/>
    <property type="match status" value="1"/>
</dbReference>
<proteinExistence type="predicted"/>
<feature type="region of interest" description="Disordered" evidence="4">
    <location>
        <begin position="1"/>
        <end position="31"/>
    </location>
</feature>
<evidence type="ECO:0000256" key="3">
    <source>
        <dbReference type="PROSITE-ProRule" id="PRU10141"/>
    </source>
</evidence>
<dbReference type="InterPro" id="IPR017441">
    <property type="entry name" value="Protein_kinase_ATP_BS"/>
</dbReference>
<feature type="compositionally biased region" description="Polar residues" evidence="4">
    <location>
        <begin position="434"/>
        <end position="444"/>
    </location>
</feature>
<dbReference type="InterPro" id="IPR011009">
    <property type="entry name" value="Kinase-like_dom_sf"/>
</dbReference>
<dbReference type="PANTHER" id="PTHR24346">
    <property type="entry name" value="MAP/MICROTUBULE AFFINITY-REGULATING KINASE"/>
    <property type="match status" value="1"/>
</dbReference>
<dbReference type="SMART" id="SM00220">
    <property type="entry name" value="S_TKc"/>
    <property type="match status" value="1"/>
</dbReference>
<keyword evidence="6" id="KW-0418">Kinase</keyword>
<feature type="domain" description="Protein kinase" evidence="5">
    <location>
        <begin position="33"/>
        <end position="287"/>
    </location>
</feature>
<evidence type="ECO:0000259" key="5">
    <source>
        <dbReference type="PROSITE" id="PS50011"/>
    </source>
</evidence>
<keyword evidence="2 3" id="KW-0067">ATP-binding</keyword>
<feature type="compositionally biased region" description="Basic and acidic residues" evidence="4">
    <location>
        <begin position="1"/>
        <end position="24"/>
    </location>
</feature>
<feature type="compositionally biased region" description="Basic and acidic residues" evidence="4">
    <location>
        <begin position="531"/>
        <end position="549"/>
    </location>
</feature>
<dbReference type="GO" id="GO:0004674">
    <property type="term" value="F:protein serine/threonine kinase activity"/>
    <property type="evidence" value="ECO:0007669"/>
    <property type="project" value="UniProtKB-KW"/>
</dbReference>
<evidence type="ECO:0000313" key="7">
    <source>
        <dbReference type="Proteomes" id="UP001057375"/>
    </source>
</evidence>
<feature type="compositionally biased region" description="Low complexity" evidence="4">
    <location>
        <begin position="445"/>
        <end position="457"/>
    </location>
</feature>
<dbReference type="EMBL" id="BQXS01011274">
    <property type="protein sequence ID" value="GKT36645.1"/>
    <property type="molecule type" value="Genomic_DNA"/>
</dbReference>
<keyword evidence="7" id="KW-1185">Reference proteome</keyword>
<keyword evidence="6" id="KW-0723">Serine/threonine-protein kinase</keyword>
<evidence type="ECO:0000256" key="4">
    <source>
        <dbReference type="SAM" id="MobiDB-lite"/>
    </source>
</evidence>
<dbReference type="InterPro" id="IPR008271">
    <property type="entry name" value="Ser/Thr_kinase_AS"/>
</dbReference>
<feature type="compositionally biased region" description="Acidic residues" evidence="4">
    <location>
        <begin position="550"/>
        <end position="559"/>
    </location>
</feature>
<gene>
    <name evidence="6" type="ORF">ADUPG1_009571</name>
</gene>
<evidence type="ECO:0000313" key="6">
    <source>
        <dbReference type="EMBL" id="GKT36645.1"/>
    </source>
</evidence>
<feature type="region of interest" description="Disordered" evidence="4">
    <location>
        <begin position="530"/>
        <end position="567"/>
    </location>
</feature>
<sequence length="567" mass="64143">MDGESDRPSQESPEKEARLDPPERKKLKKSQRYSLLQRLGSGSFGKVKLGRHVDTNAYVAVKILSKRRLRSVRLTEKVFQEIHILEMLHHPHITQLFEFLDTDEHYLLIMEYVGGGELFKLIAQRKGRGLRESHARKMFQQMVSAIQYCHRRYIVHRDLKPENILLDRDGNVKIADFGLSSLISEGDFIETSCGSPNYAAPEVVCGKPYEASGIDVWSLGVILYALLQGRLPFNNPNIGLLFEQIKKGRYHTPVGVSEDAIDLVQQLLTVDPMERITLEEVFEHPWFKVDIPEYLKTAFVEEIVEKRPTSQPRSAAEKRAIERKKSMLRASRKGKHAVLGNYDIDDSLIKYMKDRFVFNEETLTADLEQDNTNPETVAYRVLETQRINEELHHLYFGAQSIPNGSALPRRMSGSDQDSAQSLVDMDGKHYAPDSLTSIQDSSAHGSPVGSRPSSVPRIQPPSTETDGSLPPADGQHRSTSGPTSLSTIELPLGHVYSTSSSISSSGVGTPVETQENNPFEGVNLMTFIKTRTRDKERRERDREGLKYVDYEQEEDESDGDAERIFEE</sequence>
<dbReference type="SUPFAM" id="SSF56112">
    <property type="entry name" value="Protein kinase-like (PK-like)"/>
    <property type="match status" value="1"/>
</dbReference>
<dbReference type="PROSITE" id="PS00108">
    <property type="entry name" value="PROTEIN_KINASE_ST"/>
    <property type="match status" value="1"/>
</dbReference>
<feature type="non-terminal residue" evidence="6">
    <location>
        <position position="567"/>
    </location>
</feature>